<dbReference type="PROSITE" id="PS00092">
    <property type="entry name" value="N6_MTASE"/>
    <property type="match status" value="1"/>
</dbReference>
<dbReference type="GO" id="GO:0032259">
    <property type="term" value="P:methylation"/>
    <property type="evidence" value="ECO:0007669"/>
    <property type="project" value="UniProtKB-KW"/>
</dbReference>
<dbReference type="Gene3D" id="3.40.50.150">
    <property type="entry name" value="Vaccinia Virus protein VP39"/>
    <property type="match status" value="2"/>
</dbReference>
<organism evidence="6 7">
    <name type="scientific">Fusobacterium phage Fnu1</name>
    <dbReference type="NCBI Taxonomy" id="2530024"/>
    <lineage>
        <taxon>Viruses</taxon>
        <taxon>Duplodnaviria</taxon>
        <taxon>Heunggongvirae</taxon>
        <taxon>Uroviricota</taxon>
        <taxon>Caudoviricetes</taxon>
        <taxon>Latrobevirus</taxon>
        <taxon>Latrobevirus FNU1</taxon>
    </lineage>
</organism>
<dbReference type="KEGG" id="vg:65071944"/>
<dbReference type="EMBL" id="MK554696">
    <property type="protein sequence ID" value="QBJ04090.1"/>
    <property type="molecule type" value="Genomic_DNA"/>
</dbReference>
<dbReference type="EC" id="2.1.1.72" evidence="1"/>
<keyword evidence="7" id="KW-1185">Reference proteome</keyword>
<dbReference type="PRINTS" id="PR00505">
    <property type="entry name" value="D12N6MTFRASE"/>
</dbReference>
<dbReference type="InterPro" id="IPR029063">
    <property type="entry name" value="SAM-dependent_MTases_sf"/>
</dbReference>
<evidence type="ECO:0000256" key="4">
    <source>
        <dbReference type="ARBA" id="ARBA00022691"/>
    </source>
</evidence>
<dbReference type="GO" id="GO:0009007">
    <property type="term" value="F:site-specific DNA-methyltransferase (adenine-specific) activity"/>
    <property type="evidence" value="ECO:0007669"/>
    <property type="project" value="UniProtKB-EC"/>
</dbReference>
<keyword evidence="2 6" id="KW-0489">Methyltransferase</keyword>
<evidence type="ECO:0000256" key="5">
    <source>
        <dbReference type="ARBA" id="ARBA00047942"/>
    </source>
</evidence>
<dbReference type="PANTHER" id="PTHR30481">
    <property type="entry name" value="DNA ADENINE METHYLASE"/>
    <property type="match status" value="1"/>
</dbReference>
<dbReference type="GeneID" id="65071944"/>
<dbReference type="GO" id="GO:0043565">
    <property type="term" value="F:sequence-specific DNA binding"/>
    <property type="evidence" value="ECO:0007669"/>
    <property type="project" value="TreeGrafter"/>
</dbReference>
<dbReference type="InterPro" id="IPR002052">
    <property type="entry name" value="DNA_methylase_N6_adenine_CS"/>
</dbReference>
<evidence type="ECO:0000256" key="2">
    <source>
        <dbReference type="ARBA" id="ARBA00022603"/>
    </source>
</evidence>
<protein>
    <recommendedName>
        <fullName evidence="1">site-specific DNA-methyltransferase (adenine-specific)</fullName>
        <ecNumber evidence="1">2.1.1.72</ecNumber>
    </recommendedName>
</protein>
<evidence type="ECO:0000256" key="3">
    <source>
        <dbReference type="ARBA" id="ARBA00022679"/>
    </source>
</evidence>
<dbReference type="GO" id="GO:0006298">
    <property type="term" value="P:mismatch repair"/>
    <property type="evidence" value="ECO:0007669"/>
    <property type="project" value="TreeGrafter"/>
</dbReference>
<accession>A0A481W639</accession>
<evidence type="ECO:0000256" key="1">
    <source>
        <dbReference type="ARBA" id="ARBA00011900"/>
    </source>
</evidence>
<reference evidence="6 7" key="1">
    <citation type="submission" date="2019-02" db="EMBL/GenBank/DDBJ databases">
        <title>Genomic, morphological and functional characterisation of novel bacteriophage Fnu1 capable of disrupt Fusobacterium nucleatum biofilm.</title>
        <authorList>
            <person name="Kabwe M."/>
            <person name="Brown T.L."/>
            <person name="Dashper S."/>
            <person name="Speirs L."/>
            <person name="Ku H."/>
            <person name="Petrovski S."/>
            <person name="Chan H.T."/>
            <person name="Lock P."/>
            <person name="Tucci J."/>
        </authorList>
    </citation>
    <scope>NUCLEOTIDE SEQUENCE [LARGE SCALE GENOMIC DNA]</scope>
</reference>
<dbReference type="GO" id="GO:1904047">
    <property type="term" value="F:S-adenosyl-L-methionine binding"/>
    <property type="evidence" value="ECO:0007669"/>
    <property type="project" value="TreeGrafter"/>
</dbReference>
<evidence type="ECO:0000313" key="6">
    <source>
        <dbReference type="EMBL" id="QBJ04090.1"/>
    </source>
</evidence>
<dbReference type="GO" id="GO:0009307">
    <property type="term" value="P:DNA restriction-modification system"/>
    <property type="evidence" value="ECO:0007669"/>
    <property type="project" value="InterPro"/>
</dbReference>
<dbReference type="SUPFAM" id="SSF53335">
    <property type="entry name" value="S-adenosyl-L-methionine-dependent methyltransferases"/>
    <property type="match status" value="1"/>
</dbReference>
<evidence type="ECO:0000313" key="7">
    <source>
        <dbReference type="Proteomes" id="UP000292160"/>
    </source>
</evidence>
<sequence>MVIIVYQGSKNRLAKYIIPLLNKLIQANGCTLFIDACCGGANIIANTKYPIVCKTKYAFDNNKYLIALFDKVKFDDLDTYIEVDENKYKEVKQDFLLGNNTYEDWYYGYVGFLFSYSGVFMDKYAKGNTIKGQPRHWGLERYNNILKQKEALKNAVFTVQDIFNINLDKLNKNMLIYIDPPYKDTKQYNRQKFDTEKFWNLVREMSKRCVVVVSEYEAPNDFITIWEKDLLQSINLAMNRQKATEKLFVIKDYWWKGVDRLEI</sequence>
<proteinExistence type="predicted"/>
<dbReference type="RefSeq" id="YP_010082936.1">
    <property type="nucleotide sequence ID" value="NC_055035.1"/>
</dbReference>
<dbReference type="Pfam" id="PF02086">
    <property type="entry name" value="MethyltransfD12"/>
    <property type="match status" value="1"/>
</dbReference>
<name>A0A481W639_9CAUD</name>
<keyword evidence="4" id="KW-0949">S-adenosyl-L-methionine</keyword>
<dbReference type="InterPro" id="IPR012327">
    <property type="entry name" value="MeTrfase_D12"/>
</dbReference>
<dbReference type="Proteomes" id="UP000292160">
    <property type="component" value="Segment"/>
</dbReference>
<keyword evidence="3" id="KW-0808">Transferase</keyword>
<comment type="catalytic activity">
    <reaction evidence="5">
        <text>a 2'-deoxyadenosine in DNA + S-adenosyl-L-methionine = an N(6)-methyl-2'-deoxyadenosine in DNA + S-adenosyl-L-homocysteine + H(+)</text>
        <dbReference type="Rhea" id="RHEA:15197"/>
        <dbReference type="Rhea" id="RHEA-COMP:12418"/>
        <dbReference type="Rhea" id="RHEA-COMP:12419"/>
        <dbReference type="ChEBI" id="CHEBI:15378"/>
        <dbReference type="ChEBI" id="CHEBI:57856"/>
        <dbReference type="ChEBI" id="CHEBI:59789"/>
        <dbReference type="ChEBI" id="CHEBI:90615"/>
        <dbReference type="ChEBI" id="CHEBI:90616"/>
        <dbReference type="EC" id="2.1.1.72"/>
    </reaction>
</comment>